<dbReference type="PANTHER" id="PTHR12835">
    <property type="entry name" value="BIOTIN PROTEIN LIGASE"/>
    <property type="match status" value="1"/>
</dbReference>
<dbReference type="InterPro" id="IPR004143">
    <property type="entry name" value="BPL_LPL_catalytic"/>
</dbReference>
<name>A0ABS3T664_9FLAO</name>
<dbReference type="RefSeq" id="WP_208154570.1">
    <property type="nucleotide sequence ID" value="NZ_JAGEVF010000008.1"/>
</dbReference>
<dbReference type="NCBIfam" id="TIGR00121">
    <property type="entry name" value="birA_ligase"/>
    <property type="match status" value="1"/>
</dbReference>
<evidence type="ECO:0000313" key="3">
    <source>
        <dbReference type="EMBL" id="MBO3117205.1"/>
    </source>
</evidence>
<gene>
    <name evidence="3" type="ORF">J4050_10630</name>
</gene>
<evidence type="ECO:0000256" key="1">
    <source>
        <dbReference type="ARBA" id="ARBA00022598"/>
    </source>
</evidence>
<accession>A0ABS3T664</accession>
<evidence type="ECO:0000259" key="2">
    <source>
        <dbReference type="PROSITE" id="PS51733"/>
    </source>
</evidence>
<protein>
    <submittedName>
        <fullName evidence="3">Biotin--[acetyl-CoA-carboxylase] ligase</fullName>
        <ecNumber evidence="3">6.3.4.15</ecNumber>
    </submittedName>
</protein>
<dbReference type="PANTHER" id="PTHR12835:SF5">
    <property type="entry name" value="BIOTIN--PROTEIN LIGASE"/>
    <property type="match status" value="1"/>
</dbReference>
<dbReference type="EC" id="6.3.4.15" evidence="3"/>
<proteinExistence type="predicted"/>
<feature type="domain" description="BPL/LPL catalytic" evidence="2">
    <location>
        <begin position="1"/>
        <end position="177"/>
    </location>
</feature>
<dbReference type="Gene3D" id="3.30.930.10">
    <property type="entry name" value="Bira Bifunctional Protein, Domain 2"/>
    <property type="match status" value="1"/>
</dbReference>
<comment type="caution">
    <text evidence="3">The sequence shown here is derived from an EMBL/GenBank/DDBJ whole genome shotgun (WGS) entry which is preliminary data.</text>
</comment>
<dbReference type="Pfam" id="PF03099">
    <property type="entry name" value="BPL_LplA_LipB"/>
    <property type="match status" value="1"/>
</dbReference>
<dbReference type="GO" id="GO:0004077">
    <property type="term" value="F:biotin--[biotin carboxyl-carrier protein] ligase activity"/>
    <property type="evidence" value="ECO:0007669"/>
    <property type="project" value="UniProtKB-EC"/>
</dbReference>
<dbReference type="InterPro" id="IPR045864">
    <property type="entry name" value="aa-tRNA-synth_II/BPL/LPL"/>
</dbReference>
<dbReference type="SUPFAM" id="SSF55681">
    <property type="entry name" value="Class II aaRS and biotin synthetases"/>
    <property type="match status" value="1"/>
</dbReference>
<keyword evidence="4" id="KW-1185">Reference proteome</keyword>
<dbReference type="Proteomes" id="UP000676776">
    <property type="component" value="Unassembled WGS sequence"/>
</dbReference>
<organism evidence="3 4">
    <name type="scientific">Winogradskyella pelagia</name>
    <dbReference type="NCBI Taxonomy" id="2819984"/>
    <lineage>
        <taxon>Bacteria</taxon>
        <taxon>Pseudomonadati</taxon>
        <taxon>Bacteroidota</taxon>
        <taxon>Flavobacteriia</taxon>
        <taxon>Flavobacteriales</taxon>
        <taxon>Flavobacteriaceae</taxon>
        <taxon>Winogradskyella</taxon>
    </lineage>
</organism>
<dbReference type="PROSITE" id="PS51733">
    <property type="entry name" value="BPL_LPL_CATALYTIC"/>
    <property type="match status" value="1"/>
</dbReference>
<dbReference type="CDD" id="cd16442">
    <property type="entry name" value="BPL"/>
    <property type="match status" value="1"/>
</dbReference>
<dbReference type="EMBL" id="JAGEVF010000008">
    <property type="protein sequence ID" value="MBO3117205.1"/>
    <property type="molecule type" value="Genomic_DNA"/>
</dbReference>
<keyword evidence="1 3" id="KW-0436">Ligase</keyword>
<evidence type="ECO:0000313" key="4">
    <source>
        <dbReference type="Proteomes" id="UP000676776"/>
    </source>
</evidence>
<reference evidence="3 4" key="1">
    <citation type="submission" date="2021-03" db="EMBL/GenBank/DDBJ databases">
        <title>Winogradskyella sp. nov., isolated from costal sediment.</title>
        <authorList>
            <person name="Gao C."/>
        </authorList>
    </citation>
    <scope>NUCLEOTIDE SEQUENCE [LARGE SCALE GENOMIC DNA]</scope>
    <source>
        <strain evidence="3 4">DF17</strain>
    </source>
</reference>
<sequence length="243" mass="27870">MFIIKLDAIDSTNSYLRRTASVSIPKDYTVVWSEFQTQGRGQMGAHWQSEEGKNLTFSMFKRNTEFDIDDRFVISMLVSLGIFKSLKKFQLPRLAIKWPNDILSEELKICGILIENIIKNNQLVGSVIGIGLNVNQRFFHNLPSATSMHLLTGKLHEKEELLAEIVTSIKIQFENAKSKTIEEITEEYESLLFRLDKPSTFKIAGEKVFSGIIRGVTPSGRLKVWLEDQDIKTFDFKEITLLY</sequence>
<dbReference type="InterPro" id="IPR004408">
    <property type="entry name" value="Biotin_CoA_COase_ligase"/>
</dbReference>